<name>A0A1K0G8J2_9ACTN</name>
<organism evidence="1 2">
    <name type="scientific">Couchioplanes caeruleus subsp. caeruleus</name>
    <dbReference type="NCBI Taxonomy" id="56427"/>
    <lineage>
        <taxon>Bacteria</taxon>
        <taxon>Bacillati</taxon>
        <taxon>Actinomycetota</taxon>
        <taxon>Actinomycetes</taxon>
        <taxon>Micromonosporales</taxon>
        <taxon>Micromonosporaceae</taxon>
        <taxon>Couchioplanes</taxon>
    </lineage>
</organism>
<comment type="caution">
    <text evidence="1">The sequence shown here is derived from an EMBL/GenBank/DDBJ whole genome shotgun (WGS) entry which is preliminary data.</text>
</comment>
<gene>
    <name evidence="1" type="ORF">BG844_14430</name>
</gene>
<reference evidence="1 2" key="1">
    <citation type="submission" date="2016-09" db="EMBL/GenBank/DDBJ databases">
        <title>Couchioplanes caeruleus draft genome sequence.</title>
        <authorList>
            <person name="Sheehan J."/>
            <person name="Caffrey P."/>
        </authorList>
    </citation>
    <scope>NUCLEOTIDE SEQUENCE [LARGE SCALE GENOMIC DNA]</scope>
    <source>
        <strain evidence="1 2">DSM 43634</strain>
    </source>
</reference>
<proteinExistence type="predicted"/>
<accession>A0A1K0G8J2</accession>
<dbReference type="EMBL" id="MEIA01000144">
    <property type="protein sequence ID" value="OJF13570.1"/>
    <property type="molecule type" value="Genomic_DNA"/>
</dbReference>
<dbReference type="AlphaFoldDB" id="A0A1K0G8J2"/>
<keyword evidence="2" id="KW-1185">Reference proteome</keyword>
<sequence length="62" mass="6717">MSGATLNWSRYRGFSVTVAVYLPSVRSRGSPCGLLPTSAFQPAWMPQTAPRLNGLPPEQPRG</sequence>
<evidence type="ECO:0000313" key="2">
    <source>
        <dbReference type="Proteomes" id="UP000182486"/>
    </source>
</evidence>
<dbReference type="Proteomes" id="UP000182486">
    <property type="component" value="Unassembled WGS sequence"/>
</dbReference>
<evidence type="ECO:0000313" key="1">
    <source>
        <dbReference type="EMBL" id="OJF13570.1"/>
    </source>
</evidence>
<protein>
    <submittedName>
        <fullName evidence="1">Uncharacterized protein</fullName>
    </submittedName>
</protein>